<evidence type="ECO:0000313" key="3">
    <source>
        <dbReference type="Proteomes" id="UP000536835"/>
    </source>
</evidence>
<accession>A0A7Y3RLA2</accession>
<organism evidence="2 3">
    <name type="scientific">Parvularcula mediterranea</name>
    <dbReference type="NCBI Taxonomy" id="2732508"/>
    <lineage>
        <taxon>Bacteria</taxon>
        <taxon>Pseudomonadati</taxon>
        <taxon>Pseudomonadota</taxon>
        <taxon>Alphaproteobacteria</taxon>
        <taxon>Parvularculales</taxon>
        <taxon>Parvularculaceae</taxon>
        <taxon>Parvularcula</taxon>
    </lineage>
</organism>
<proteinExistence type="predicted"/>
<dbReference type="EMBL" id="JABFCX010000002">
    <property type="protein sequence ID" value="NNU16084.1"/>
    <property type="molecule type" value="Genomic_DNA"/>
</dbReference>
<dbReference type="AlphaFoldDB" id="A0A7Y3RLA2"/>
<evidence type="ECO:0000256" key="1">
    <source>
        <dbReference type="SAM" id="MobiDB-lite"/>
    </source>
</evidence>
<name>A0A7Y3RLA2_9PROT</name>
<reference evidence="2 3" key="1">
    <citation type="submission" date="2020-05" db="EMBL/GenBank/DDBJ databases">
        <title>Parvularcula mediterraneae sp. nov., isolated from polypropylene straw from shallow seawater of the seashore of Laganas in Zakynthos island, Greece.</title>
        <authorList>
            <person name="Szabo I."/>
            <person name="Al-Omari J."/>
            <person name="Rado J."/>
            <person name="Szerdahelyi G.S."/>
        </authorList>
    </citation>
    <scope>NUCLEOTIDE SEQUENCE [LARGE SCALE GENOMIC DNA]</scope>
    <source>
        <strain evidence="2 3">ZS-1/3</strain>
    </source>
</reference>
<feature type="region of interest" description="Disordered" evidence="1">
    <location>
        <begin position="26"/>
        <end position="45"/>
    </location>
</feature>
<dbReference type="RefSeq" id="WP_173198029.1">
    <property type="nucleotide sequence ID" value="NZ_JABFCX010000002.1"/>
</dbReference>
<gene>
    <name evidence="2" type="ORF">HK107_07090</name>
</gene>
<dbReference type="Proteomes" id="UP000536835">
    <property type="component" value="Unassembled WGS sequence"/>
</dbReference>
<evidence type="ECO:0000313" key="2">
    <source>
        <dbReference type="EMBL" id="NNU16084.1"/>
    </source>
</evidence>
<protein>
    <submittedName>
        <fullName evidence="2">Uncharacterized protein</fullName>
    </submittedName>
</protein>
<keyword evidence="3" id="KW-1185">Reference proteome</keyword>
<sequence length="207" mass="23649">MDKASFRHVRLNIDEAANEEQLRKQLGRTGLENGPRTGENRRTSQSSEAYWMRRWLLSQVAMESLRFPVTVLHQDAPDFEVTESNSVYGLEFTEAAPAVDGKRRAASEVDRRPRFLYQDVGDSGGAGITQGSKDLAVRQIQDAIRRKARKDYSAYTDIDLLIYPNSDAIMAAGLFGWIEDCKTFPYDRCGFRRVFLCWSDEEIQLLQ</sequence>
<comment type="caution">
    <text evidence="2">The sequence shown here is derived from an EMBL/GenBank/DDBJ whole genome shotgun (WGS) entry which is preliminary data.</text>
</comment>